<evidence type="ECO:0000259" key="1">
    <source>
        <dbReference type="Pfam" id="PF13354"/>
    </source>
</evidence>
<dbReference type="Pfam" id="PF13354">
    <property type="entry name" value="Beta-lactamase2"/>
    <property type="match status" value="1"/>
</dbReference>
<dbReference type="AlphaFoldDB" id="A0A117PKA6"/>
<dbReference type="GO" id="GO:0030655">
    <property type="term" value="P:beta-lactam antibiotic catabolic process"/>
    <property type="evidence" value="ECO:0007669"/>
    <property type="project" value="InterPro"/>
</dbReference>
<keyword evidence="3" id="KW-1185">Reference proteome</keyword>
<dbReference type="InterPro" id="IPR000871">
    <property type="entry name" value="Beta-lactam_class-A"/>
</dbReference>
<dbReference type="GO" id="GO:0046677">
    <property type="term" value="P:response to antibiotic"/>
    <property type="evidence" value="ECO:0007669"/>
    <property type="project" value="InterPro"/>
</dbReference>
<dbReference type="OrthoDB" id="33989at2"/>
<dbReference type="PANTHER" id="PTHR35333:SF3">
    <property type="entry name" value="BETA-LACTAMASE-TYPE TRANSPEPTIDASE FOLD CONTAINING PROTEIN"/>
    <property type="match status" value="1"/>
</dbReference>
<dbReference type="STRING" id="146536.AQI70_04080"/>
<comment type="caution">
    <text evidence="2">The sequence shown here is derived from an EMBL/GenBank/DDBJ whole genome shotgun (WGS) entry which is preliminary data.</text>
</comment>
<reference evidence="2 3" key="1">
    <citation type="submission" date="2015-10" db="EMBL/GenBank/DDBJ databases">
        <title>Draft genome sequence of Streptomyces curacoi DSM 40107, type strain for the species Streptomyces curacoi.</title>
        <authorList>
            <person name="Ruckert C."/>
            <person name="Winkler A."/>
            <person name="Kalinowski J."/>
            <person name="Kampfer P."/>
            <person name="Glaeser S."/>
        </authorList>
    </citation>
    <scope>NUCLEOTIDE SEQUENCE [LARGE SCALE GENOMIC DNA]</scope>
    <source>
        <strain evidence="2 3">DSM 40107</strain>
    </source>
</reference>
<dbReference type="RefSeq" id="WP_062144185.1">
    <property type="nucleotide sequence ID" value="NZ_KQ947984.1"/>
</dbReference>
<name>A0A117PKA6_9ACTN</name>
<sequence>MDIDGRVDAFVGNAPSRAVLLRSLRGRDVCVRRNADRVFPAASLMKVPLAIAVLEQLDATRVVRRSELGRTAYPSVLEVFDERHEFTLVELCGLMLATSDNPIGTFLVELVGMEAVTATAERAGAHHTHMRVGFSDRDLGAAARSSTTTADDMALILRYAATQAHLRPVLGALRNSVRNFRLPLRLPDDLKVAHKTGSLRRLAHDAGILFGRHHDLIAVFLTEDQADTAAVGIQIGDCMADVWRLLGEPV</sequence>
<accession>A0A117PKA6</accession>
<dbReference type="PANTHER" id="PTHR35333">
    <property type="entry name" value="BETA-LACTAMASE"/>
    <property type="match status" value="1"/>
</dbReference>
<dbReference type="SUPFAM" id="SSF56601">
    <property type="entry name" value="beta-lactamase/transpeptidase-like"/>
    <property type="match status" value="1"/>
</dbReference>
<evidence type="ECO:0000313" key="3">
    <source>
        <dbReference type="Proteomes" id="UP000054024"/>
    </source>
</evidence>
<feature type="domain" description="Beta-lactamase class A catalytic" evidence="1">
    <location>
        <begin position="20"/>
        <end position="220"/>
    </location>
</feature>
<dbReference type="Proteomes" id="UP000054024">
    <property type="component" value="Unassembled WGS sequence"/>
</dbReference>
<gene>
    <name evidence="2" type="ORF">AQI70_04080</name>
</gene>
<proteinExistence type="predicted"/>
<dbReference type="InterPro" id="IPR012338">
    <property type="entry name" value="Beta-lactam/transpept-like"/>
</dbReference>
<organism evidence="2 3">
    <name type="scientific">Streptomyces curacoi</name>
    <dbReference type="NCBI Taxonomy" id="146536"/>
    <lineage>
        <taxon>Bacteria</taxon>
        <taxon>Bacillati</taxon>
        <taxon>Actinomycetota</taxon>
        <taxon>Actinomycetes</taxon>
        <taxon>Kitasatosporales</taxon>
        <taxon>Streptomycetaceae</taxon>
        <taxon>Streptomyces</taxon>
    </lineage>
</organism>
<dbReference type="GO" id="GO:0008800">
    <property type="term" value="F:beta-lactamase activity"/>
    <property type="evidence" value="ECO:0007669"/>
    <property type="project" value="InterPro"/>
</dbReference>
<dbReference type="Gene3D" id="3.40.710.10">
    <property type="entry name" value="DD-peptidase/beta-lactamase superfamily"/>
    <property type="match status" value="1"/>
</dbReference>
<protein>
    <recommendedName>
        <fullName evidence="1">Beta-lactamase class A catalytic domain-containing protein</fullName>
    </recommendedName>
</protein>
<dbReference type="InterPro" id="IPR045155">
    <property type="entry name" value="Beta-lactam_cat"/>
</dbReference>
<dbReference type="EMBL" id="LMWJ01000002">
    <property type="protein sequence ID" value="KUM81174.1"/>
    <property type="molecule type" value="Genomic_DNA"/>
</dbReference>
<evidence type="ECO:0000313" key="2">
    <source>
        <dbReference type="EMBL" id="KUM81174.1"/>
    </source>
</evidence>